<evidence type="ECO:0000313" key="2">
    <source>
        <dbReference type="Proteomes" id="UP000006643"/>
    </source>
</evidence>
<protein>
    <recommendedName>
        <fullName evidence="3">Myb-like domain-containing protein</fullName>
    </recommendedName>
</protein>
<dbReference type="InParanoid" id="D0P2H9"/>
<dbReference type="EMBL" id="DS028292">
    <property type="protein sequence ID" value="EEY56273.1"/>
    <property type="molecule type" value="Genomic_DNA"/>
</dbReference>
<accession>D0P2H9</accession>
<keyword evidence="2" id="KW-1185">Reference proteome</keyword>
<dbReference type="OrthoDB" id="105432at2759"/>
<name>D0P2H9_PHYIT</name>
<organism evidence="1 2">
    <name type="scientific">Phytophthora infestans (strain T30-4)</name>
    <name type="common">Potato late blight agent</name>
    <dbReference type="NCBI Taxonomy" id="403677"/>
    <lineage>
        <taxon>Eukaryota</taxon>
        <taxon>Sar</taxon>
        <taxon>Stramenopiles</taxon>
        <taxon>Oomycota</taxon>
        <taxon>Peronosporomycetes</taxon>
        <taxon>Peronosporales</taxon>
        <taxon>Peronosporaceae</taxon>
        <taxon>Phytophthora</taxon>
    </lineage>
</organism>
<dbReference type="KEGG" id="pif:PITG_20661"/>
<reference evidence="2" key="1">
    <citation type="journal article" date="2009" name="Nature">
        <title>Genome sequence and analysis of the Irish potato famine pathogen Phytophthora infestans.</title>
        <authorList>
            <consortium name="The Broad Institute Genome Sequencing Platform"/>
            <person name="Haas B.J."/>
            <person name="Kamoun S."/>
            <person name="Zody M.C."/>
            <person name="Jiang R.H."/>
            <person name="Handsaker R.E."/>
            <person name="Cano L.M."/>
            <person name="Grabherr M."/>
            <person name="Kodira C.D."/>
            <person name="Raffaele S."/>
            <person name="Torto-Alalibo T."/>
            <person name="Bozkurt T.O."/>
            <person name="Ah-Fong A.M."/>
            <person name="Alvarado L."/>
            <person name="Anderson V.L."/>
            <person name="Armstrong M.R."/>
            <person name="Avrova A."/>
            <person name="Baxter L."/>
            <person name="Beynon J."/>
            <person name="Boevink P.C."/>
            <person name="Bollmann S.R."/>
            <person name="Bos J.I."/>
            <person name="Bulone V."/>
            <person name="Cai G."/>
            <person name="Cakir C."/>
            <person name="Carrington J.C."/>
            <person name="Chawner M."/>
            <person name="Conti L."/>
            <person name="Costanzo S."/>
            <person name="Ewan R."/>
            <person name="Fahlgren N."/>
            <person name="Fischbach M.A."/>
            <person name="Fugelstad J."/>
            <person name="Gilroy E.M."/>
            <person name="Gnerre S."/>
            <person name="Green P.J."/>
            <person name="Grenville-Briggs L.J."/>
            <person name="Griffith J."/>
            <person name="Grunwald N.J."/>
            <person name="Horn K."/>
            <person name="Horner N.R."/>
            <person name="Hu C.H."/>
            <person name="Huitema E."/>
            <person name="Jeong D.H."/>
            <person name="Jones A.M."/>
            <person name="Jones J.D."/>
            <person name="Jones R.W."/>
            <person name="Karlsson E.K."/>
            <person name="Kunjeti S.G."/>
            <person name="Lamour K."/>
            <person name="Liu Z."/>
            <person name="Ma L."/>
            <person name="Maclean D."/>
            <person name="Chibucos M.C."/>
            <person name="McDonald H."/>
            <person name="McWalters J."/>
            <person name="Meijer H.J."/>
            <person name="Morgan W."/>
            <person name="Morris P.F."/>
            <person name="Munro C.A."/>
            <person name="O'Neill K."/>
            <person name="Ospina-Giraldo M."/>
            <person name="Pinzon A."/>
            <person name="Pritchard L."/>
            <person name="Ramsahoye B."/>
            <person name="Ren Q."/>
            <person name="Restrepo S."/>
            <person name="Roy S."/>
            <person name="Sadanandom A."/>
            <person name="Savidor A."/>
            <person name="Schornack S."/>
            <person name="Schwartz D.C."/>
            <person name="Schumann U.D."/>
            <person name="Schwessinger B."/>
            <person name="Seyer L."/>
            <person name="Sharpe T."/>
            <person name="Silvar C."/>
            <person name="Song J."/>
            <person name="Studholme D.J."/>
            <person name="Sykes S."/>
            <person name="Thines M."/>
            <person name="van de Vondervoort P.J."/>
            <person name="Phuntumart V."/>
            <person name="Wawra S."/>
            <person name="Weide R."/>
            <person name="Win J."/>
            <person name="Young C."/>
            <person name="Zhou S."/>
            <person name="Fry W."/>
            <person name="Meyers B.C."/>
            <person name="van West P."/>
            <person name="Ristaino J."/>
            <person name="Govers F."/>
            <person name="Birch P.R."/>
            <person name="Whisson S.C."/>
            <person name="Judelson H.S."/>
            <person name="Nusbaum C."/>
        </authorList>
    </citation>
    <scope>NUCLEOTIDE SEQUENCE [LARGE SCALE GENOMIC DNA]</scope>
    <source>
        <strain evidence="2">T30-4</strain>
    </source>
</reference>
<gene>
    <name evidence="1" type="ORF">PITG_20661</name>
</gene>
<proteinExistence type="predicted"/>
<dbReference type="HOGENOM" id="CLU_2163342_0_0_1"/>
<sequence>MWTKFTDAEDKKLVVLALEYESQRKRVQWKEVARAMRGKYSAQALQSRLRALKRTYGMDISRFPRFFFSTHRVKRNELSVMFSVLYRRSRFDNKLEGQMRTQVRCFLLRFQK</sequence>
<evidence type="ECO:0000313" key="1">
    <source>
        <dbReference type="EMBL" id="EEY56273.1"/>
    </source>
</evidence>
<evidence type="ECO:0008006" key="3">
    <source>
        <dbReference type="Google" id="ProtNLM"/>
    </source>
</evidence>
<dbReference type="AlphaFoldDB" id="D0P2H9"/>
<dbReference type="RefSeq" id="XP_002895496.1">
    <property type="nucleotide sequence ID" value="XM_002895450.1"/>
</dbReference>
<dbReference type="Proteomes" id="UP000006643">
    <property type="component" value="Unassembled WGS sequence"/>
</dbReference>
<dbReference type="GeneID" id="9480140"/>
<dbReference type="STRING" id="403677.D0P2H9"/>
<dbReference type="VEuPathDB" id="FungiDB:PITG_20661"/>